<dbReference type="HOGENOM" id="CLU_073311_1_1_3"/>
<organism evidence="6 7">
    <name type="scientific">Acaryochloris marina (strain MBIC 11017)</name>
    <dbReference type="NCBI Taxonomy" id="329726"/>
    <lineage>
        <taxon>Bacteria</taxon>
        <taxon>Bacillati</taxon>
        <taxon>Cyanobacteriota</taxon>
        <taxon>Cyanophyceae</taxon>
        <taxon>Acaryochloridales</taxon>
        <taxon>Acaryochloridaceae</taxon>
        <taxon>Acaryochloris</taxon>
    </lineage>
</organism>
<keyword evidence="6" id="KW-0614">Plasmid</keyword>
<accession>A8ZNV5</accession>
<evidence type="ECO:0000256" key="3">
    <source>
        <dbReference type="ARBA" id="ARBA00022989"/>
    </source>
</evidence>
<proteinExistence type="predicted"/>
<dbReference type="AlphaFoldDB" id="A8ZNV5"/>
<dbReference type="Gene3D" id="1.10.357.140">
    <property type="entry name" value="UbiA prenyltransferase"/>
    <property type="match status" value="1"/>
</dbReference>
<sequence>MVTLPSSPKQFNFPNLVQGVAQLCRPTLSVLAAMASCLSVFVLQPQTSVWVYLQTATVLICMTAGAFAINDFDDIEKDRINHPERPLPSGTLLPHHAWWIAVMLFCIALGAAIPLGLSCWIVVAISALLLWNYAPILNISGILGNGVVSMIVAALIFFASLVAERPWAMLYPSIFLFFYILAKEIVWDIHDAEGDQQRGVNTIANLWGLTPAFSIAWGLIGLLLISIPLAIARLTMAHPALFGCCAILMLLSYALALWRYQIIQTSQTYTNLIVLGRIGMILGLFGLFGTVPSL</sequence>
<feature type="transmembrane region" description="Helical" evidence="5">
    <location>
        <begin position="142"/>
        <end position="163"/>
    </location>
</feature>
<feature type="transmembrane region" description="Helical" evidence="5">
    <location>
        <begin position="169"/>
        <end position="186"/>
    </location>
</feature>
<comment type="subcellular location">
    <subcellularLocation>
        <location evidence="1">Membrane</location>
        <topology evidence="1">Multi-pass membrane protein</topology>
    </subcellularLocation>
</comment>
<keyword evidence="3 5" id="KW-1133">Transmembrane helix</keyword>
<geneLocation type="plasmid" evidence="6 7">
    <name>pREB4</name>
</geneLocation>
<dbReference type="KEGG" id="amr:AM1_D0196"/>
<dbReference type="InterPro" id="IPR050475">
    <property type="entry name" value="Prenyltransferase_related"/>
</dbReference>
<gene>
    <name evidence="6" type="primary">ubiA</name>
    <name evidence="6" type="ordered locus">AM1_D0196</name>
</gene>
<keyword evidence="7" id="KW-1185">Reference proteome</keyword>
<name>A8ZNV5_ACAM1</name>
<dbReference type="Proteomes" id="UP000000268">
    <property type="component" value="Plasmid pREB4"/>
</dbReference>
<dbReference type="Pfam" id="PF01040">
    <property type="entry name" value="UbiA"/>
    <property type="match status" value="1"/>
</dbReference>
<dbReference type="PANTHER" id="PTHR42723">
    <property type="entry name" value="CHLOROPHYLL SYNTHASE"/>
    <property type="match status" value="1"/>
</dbReference>
<dbReference type="PANTHER" id="PTHR42723:SF1">
    <property type="entry name" value="CHLOROPHYLL SYNTHASE, CHLOROPLASTIC"/>
    <property type="match status" value="1"/>
</dbReference>
<evidence type="ECO:0000256" key="5">
    <source>
        <dbReference type="SAM" id="Phobius"/>
    </source>
</evidence>
<feature type="transmembrane region" description="Helical" evidence="5">
    <location>
        <begin position="97"/>
        <end position="130"/>
    </location>
</feature>
<keyword evidence="6" id="KW-0808">Transferase</keyword>
<dbReference type="GO" id="GO:0016020">
    <property type="term" value="C:membrane"/>
    <property type="evidence" value="ECO:0007669"/>
    <property type="project" value="UniProtKB-SubCell"/>
</dbReference>
<feature type="transmembrane region" description="Helical" evidence="5">
    <location>
        <begin position="272"/>
        <end position="291"/>
    </location>
</feature>
<dbReference type="InterPro" id="IPR000537">
    <property type="entry name" value="UbiA_prenyltransferase"/>
</dbReference>
<evidence type="ECO:0000256" key="4">
    <source>
        <dbReference type="ARBA" id="ARBA00023136"/>
    </source>
</evidence>
<feature type="transmembrane region" description="Helical" evidence="5">
    <location>
        <begin position="50"/>
        <end position="69"/>
    </location>
</feature>
<feature type="transmembrane region" description="Helical" evidence="5">
    <location>
        <begin position="20"/>
        <end position="43"/>
    </location>
</feature>
<dbReference type="Gene3D" id="1.20.120.1780">
    <property type="entry name" value="UbiA prenyltransferase"/>
    <property type="match status" value="1"/>
</dbReference>
<feature type="transmembrane region" description="Helical" evidence="5">
    <location>
        <begin position="237"/>
        <end position="260"/>
    </location>
</feature>
<dbReference type="EMBL" id="CP000841">
    <property type="protein sequence ID" value="ABW32691.1"/>
    <property type="molecule type" value="Genomic_DNA"/>
</dbReference>
<evidence type="ECO:0000256" key="1">
    <source>
        <dbReference type="ARBA" id="ARBA00004141"/>
    </source>
</evidence>
<dbReference type="InterPro" id="IPR044878">
    <property type="entry name" value="UbiA_sf"/>
</dbReference>
<dbReference type="GO" id="GO:0016765">
    <property type="term" value="F:transferase activity, transferring alkyl or aryl (other than methyl) groups"/>
    <property type="evidence" value="ECO:0007669"/>
    <property type="project" value="InterPro"/>
</dbReference>
<protein>
    <submittedName>
        <fullName evidence="6">Prenyltransferase, UbiA family</fullName>
    </submittedName>
</protein>
<evidence type="ECO:0000313" key="6">
    <source>
        <dbReference type="EMBL" id="ABW32691.1"/>
    </source>
</evidence>
<feature type="transmembrane region" description="Helical" evidence="5">
    <location>
        <begin position="206"/>
        <end position="231"/>
    </location>
</feature>
<evidence type="ECO:0000256" key="2">
    <source>
        <dbReference type="ARBA" id="ARBA00022692"/>
    </source>
</evidence>
<dbReference type="OrthoDB" id="9811562at2"/>
<dbReference type="CDD" id="cd13961">
    <property type="entry name" value="PT_UbiA_DGGGPS"/>
    <property type="match status" value="1"/>
</dbReference>
<evidence type="ECO:0000313" key="7">
    <source>
        <dbReference type="Proteomes" id="UP000000268"/>
    </source>
</evidence>
<keyword evidence="2 5" id="KW-0812">Transmembrane</keyword>
<keyword evidence="4 5" id="KW-0472">Membrane</keyword>
<reference evidence="6 7" key="1">
    <citation type="journal article" date="2008" name="Proc. Natl. Acad. Sci. U.S.A.">
        <title>Niche adaptation and genome expansion in the chlorophyll d-producing cyanobacterium Acaryochloris marina.</title>
        <authorList>
            <person name="Swingley W.D."/>
            <person name="Chen M."/>
            <person name="Cheung P.C."/>
            <person name="Conrad A.L."/>
            <person name="Dejesa L.C."/>
            <person name="Hao J."/>
            <person name="Honchak B.M."/>
            <person name="Karbach L.E."/>
            <person name="Kurdoglu A."/>
            <person name="Lahiri S."/>
            <person name="Mastrian S.D."/>
            <person name="Miyashita H."/>
            <person name="Page L."/>
            <person name="Ramakrishna P."/>
            <person name="Satoh S."/>
            <person name="Sattley W.M."/>
            <person name="Shimada Y."/>
            <person name="Taylor H.L."/>
            <person name="Tomo T."/>
            <person name="Tsuchiya T."/>
            <person name="Wang Z.T."/>
            <person name="Raymond J."/>
            <person name="Mimuro M."/>
            <person name="Blankenship R.E."/>
            <person name="Touchman J.W."/>
        </authorList>
    </citation>
    <scope>NUCLEOTIDE SEQUENCE [LARGE SCALE GENOMIC DNA]</scope>
    <source>
        <strain evidence="7">MBIC 11017</strain>
        <plasmid evidence="7">Plasmid pREB4</plasmid>
    </source>
</reference>